<feature type="transmembrane region" description="Helical" evidence="1">
    <location>
        <begin position="21"/>
        <end position="41"/>
    </location>
</feature>
<dbReference type="Proteomes" id="UP000051952">
    <property type="component" value="Unassembled WGS sequence"/>
</dbReference>
<dbReference type="AlphaFoldDB" id="A0A0S4IMC1"/>
<evidence type="ECO:0000313" key="3">
    <source>
        <dbReference type="Proteomes" id="UP000051952"/>
    </source>
</evidence>
<keyword evidence="1" id="KW-1133">Transmembrane helix</keyword>
<protein>
    <submittedName>
        <fullName evidence="2">Membrane-associated protein, putative</fullName>
    </submittedName>
</protein>
<keyword evidence="1" id="KW-0812">Transmembrane</keyword>
<evidence type="ECO:0000313" key="2">
    <source>
        <dbReference type="EMBL" id="CUE64771.1"/>
    </source>
</evidence>
<name>A0A0S4IMC1_BODSA</name>
<gene>
    <name evidence="2" type="ORF">BSAL_50640</name>
</gene>
<keyword evidence="1" id="KW-0472">Membrane</keyword>
<accession>A0A0S4IMC1</accession>
<dbReference type="EMBL" id="CYKH01000046">
    <property type="protein sequence ID" value="CUE64771.1"/>
    <property type="molecule type" value="Genomic_DNA"/>
</dbReference>
<proteinExistence type="predicted"/>
<reference evidence="3" key="1">
    <citation type="submission" date="2015-09" db="EMBL/GenBank/DDBJ databases">
        <authorList>
            <consortium name="Pathogen Informatics"/>
        </authorList>
    </citation>
    <scope>NUCLEOTIDE SEQUENCE [LARGE SCALE GENOMIC DNA]</scope>
    <source>
        <strain evidence="3">Lake Konstanz</strain>
    </source>
</reference>
<dbReference type="VEuPathDB" id="TriTrypDB:BSAL_50640"/>
<evidence type="ECO:0000256" key="1">
    <source>
        <dbReference type="SAM" id="Phobius"/>
    </source>
</evidence>
<keyword evidence="3" id="KW-1185">Reference proteome</keyword>
<sequence>MSLRYNHGSVQRGMSQKFIPLIHVMTSLPIFCSLAFAHSFFHDDCEGQECKFTSCVPRQELLVIQQRHCAVTVTLFGLASQNCKRTLNLGPKWKRHWRRSYISFCCNRRFVSMVCSPTGGKKVGRAGFFSRTFAFSFSVFKKK</sequence>
<organism evidence="2 3">
    <name type="scientific">Bodo saltans</name>
    <name type="common">Flagellated protozoan</name>
    <dbReference type="NCBI Taxonomy" id="75058"/>
    <lineage>
        <taxon>Eukaryota</taxon>
        <taxon>Discoba</taxon>
        <taxon>Euglenozoa</taxon>
        <taxon>Kinetoplastea</taxon>
        <taxon>Metakinetoplastina</taxon>
        <taxon>Eubodonida</taxon>
        <taxon>Bodonidae</taxon>
        <taxon>Bodo</taxon>
    </lineage>
</organism>